<organism evidence="1 2">
    <name type="scientific">Acetivibrio mesophilus</name>
    <dbReference type="NCBI Taxonomy" id="2487273"/>
    <lineage>
        <taxon>Bacteria</taxon>
        <taxon>Bacillati</taxon>
        <taxon>Bacillota</taxon>
        <taxon>Clostridia</taxon>
        <taxon>Eubacteriales</taxon>
        <taxon>Oscillospiraceae</taxon>
        <taxon>Acetivibrio</taxon>
    </lineage>
</organism>
<gene>
    <name evidence="1" type="ORF">EFD62_12520</name>
</gene>
<dbReference type="EMBL" id="RLII01000019">
    <property type="protein sequence ID" value="RXE58370.1"/>
    <property type="molecule type" value="Genomic_DNA"/>
</dbReference>
<dbReference type="AlphaFoldDB" id="A0A4Q0I2B4"/>
<comment type="caution">
    <text evidence="1">The sequence shown here is derived from an EMBL/GenBank/DDBJ whole genome shotgun (WGS) entry which is preliminary data.</text>
</comment>
<sequence>MFGYIVANVDKLTDEEKQHYRSCYCGLCKALGSRHGTISRITLTYDMTFLVLFLSALYKTDNKIETERCIIHPLKPHQYWQNAITDYAADMNVVLAYYNFLDDWTDDKNILSLGEAKLFERQYKRIFKQYPNKCTVVSDCLKELSIIEKSGELNADIPANTFGKLMGEIFVLYEDEYTESLRAFGRSLGKFIYIMDACLDLKDDIKHERYNPLIMASSEDFSMILNLLMADCIDKYKRLPINQDKHLIENILYSGVWTRYEAEKQKQRRENKK</sequence>
<keyword evidence="2" id="KW-1185">Reference proteome</keyword>
<dbReference type="InterPro" id="IPR043740">
    <property type="entry name" value="DUF5685"/>
</dbReference>
<accession>A0A4Q0I2B4</accession>
<dbReference type="Proteomes" id="UP000289166">
    <property type="component" value="Unassembled WGS sequence"/>
</dbReference>
<evidence type="ECO:0000313" key="1">
    <source>
        <dbReference type="EMBL" id="RXE58370.1"/>
    </source>
</evidence>
<evidence type="ECO:0000313" key="2">
    <source>
        <dbReference type="Proteomes" id="UP000289166"/>
    </source>
</evidence>
<dbReference type="Pfam" id="PF18937">
    <property type="entry name" value="DUF5685"/>
    <property type="match status" value="1"/>
</dbReference>
<dbReference type="OrthoDB" id="1722540at2"/>
<reference evidence="2" key="1">
    <citation type="submission" date="2018-11" db="EMBL/GenBank/DDBJ databases">
        <title>Genome sequencing of a novel mesophilic and cellulolytic organism within the genus Hungateiclostridium.</title>
        <authorList>
            <person name="Rettenmaier R."/>
            <person name="Liebl W."/>
            <person name="Zverlov V."/>
        </authorList>
    </citation>
    <scope>NUCLEOTIDE SEQUENCE [LARGE SCALE GENOMIC DNA]</scope>
    <source>
        <strain evidence="2">N2K1</strain>
    </source>
</reference>
<protein>
    <submittedName>
        <fullName evidence="1">Uncharacterized protein</fullName>
    </submittedName>
</protein>
<name>A0A4Q0I2B4_9FIRM</name>
<dbReference type="RefSeq" id="WP_069196150.1">
    <property type="nucleotide sequence ID" value="NZ_RLII01000019.1"/>
</dbReference>
<proteinExistence type="predicted"/>